<dbReference type="PANTHER" id="PTHR33356">
    <property type="entry name" value="TIP41-LIKE PROTEIN"/>
    <property type="match status" value="1"/>
</dbReference>
<protein>
    <submittedName>
        <fullName evidence="1">Uncharacterized protein</fullName>
    </submittedName>
</protein>
<gene>
    <name evidence="1" type="ORF">Tco_0974349</name>
</gene>
<proteinExistence type="predicted"/>
<evidence type="ECO:0000313" key="1">
    <source>
        <dbReference type="EMBL" id="GJT48192.1"/>
    </source>
</evidence>
<reference evidence="1" key="1">
    <citation type="journal article" date="2022" name="Int. J. Mol. Sci.">
        <title>Draft Genome of Tanacetum Coccineum: Genomic Comparison of Closely Related Tanacetum-Family Plants.</title>
        <authorList>
            <person name="Yamashiro T."/>
            <person name="Shiraishi A."/>
            <person name="Nakayama K."/>
            <person name="Satake H."/>
        </authorList>
    </citation>
    <scope>NUCLEOTIDE SEQUENCE</scope>
</reference>
<keyword evidence="2" id="KW-1185">Reference proteome</keyword>
<dbReference type="PANTHER" id="PTHR33356:SF17">
    <property type="entry name" value="TPX2 CENTRAL DOMAIN-CONTAINING PROTEIN"/>
    <property type="match status" value="1"/>
</dbReference>
<comment type="caution">
    <text evidence="1">The sequence shown here is derived from an EMBL/GenBank/DDBJ whole genome shotgun (WGS) entry which is preliminary data.</text>
</comment>
<organism evidence="1 2">
    <name type="scientific">Tanacetum coccineum</name>
    <dbReference type="NCBI Taxonomy" id="301880"/>
    <lineage>
        <taxon>Eukaryota</taxon>
        <taxon>Viridiplantae</taxon>
        <taxon>Streptophyta</taxon>
        <taxon>Embryophyta</taxon>
        <taxon>Tracheophyta</taxon>
        <taxon>Spermatophyta</taxon>
        <taxon>Magnoliopsida</taxon>
        <taxon>eudicotyledons</taxon>
        <taxon>Gunneridae</taxon>
        <taxon>Pentapetalae</taxon>
        <taxon>asterids</taxon>
        <taxon>campanulids</taxon>
        <taxon>Asterales</taxon>
        <taxon>Asteraceae</taxon>
        <taxon>Asteroideae</taxon>
        <taxon>Anthemideae</taxon>
        <taxon>Anthemidinae</taxon>
        <taxon>Tanacetum</taxon>
    </lineage>
</organism>
<feature type="non-terminal residue" evidence="1">
    <location>
        <position position="1"/>
    </location>
</feature>
<dbReference type="EMBL" id="BQNB010016133">
    <property type="protein sequence ID" value="GJT48192.1"/>
    <property type="molecule type" value="Genomic_DNA"/>
</dbReference>
<evidence type="ECO:0000313" key="2">
    <source>
        <dbReference type="Proteomes" id="UP001151760"/>
    </source>
</evidence>
<name>A0ABQ5ECG0_9ASTR</name>
<reference evidence="1" key="2">
    <citation type="submission" date="2022-01" db="EMBL/GenBank/DDBJ databases">
        <authorList>
            <person name="Yamashiro T."/>
            <person name="Shiraishi A."/>
            <person name="Satake H."/>
            <person name="Nakayama K."/>
        </authorList>
    </citation>
    <scope>NUCLEOTIDE SEQUENCE</scope>
</reference>
<accession>A0ABQ5ECG0</accession>
<dbReference type="Proteomes" id="UP001151760">
    <property type="component" value="Unassembled WGS sequence"/>
</dbReference>
<sequence length="186" mass="20954">EKSYFSNSPDSALRWSSPLVNSDEDYWNIFYAAASEIARMKTMKMNHFPRQRGYSGDRSCQSAWGSPPVQCNGTTMKVKRECAGTGVFLPRSPPESCKPQACSPANLPPRMIQSSNKSFVPITTRAEVEAHMNGGFVSHYEMLISRRNALILAAQQQRRSTVNRSVMESPMNNNNPEVLLPQEWTY</sequence>